<dbReference type="AlphaFoldDB" id="A0A8J7K981"/>
<accession>A0A8J7K981</accession>
<dbReference type="EMBL" id="JADFUA010000014">
    <property type="protein sequence ID" value="MBE9610828.1"/>
    <property type="molecule type" value="Genomic_DNA"/>
</dbReference>
<dbReference type="InterPro" id="IPR007522">
    <property type="entry name" value="CRISPR-assoc_prot_TM1795"/>
</dbReference>
<dbReference type="Proteomes" id="UP000604481">
    <property type="component" value="Unassembled WGS sequence"/>
</dbReference>
<dbReference type="Pfam" id="PF03787">
    <property type="entry name" value="RAMPs"/>
    <property type="match status" value="1"/>
</dbReference>
<evidence type="ECO:0000313" key="3">
    <source>
        <dbReference type="EMBL" id="MBE9610828.1"/>
    </source>
</evidence>
<comment type="caution">
    <text evidence="3">The sequence shown here is derived from an EMBL/GenBank/DDBJ whole genome shotgun (WGS) entry which is preliminary data.</text>
</comment>
<protein>
    <submittedName>
        <fullName evidence="3">Type III-B CRISPR module RAMP protein Cmr1</fullName>
    </submittedName>
</protein>
<organism evidence="3 4">
    <name type="scientific">Chitinilyticum piscinae</name>
    <dbReference type="NCBI Taxonomy" id="2866724"/>
    <lineage>
        <taxon>Bacteria</taxon>
        <taxon>Pseudomonadati</taxon>
        <taxon>Pseudomonadota</taxon>
        <taxon>Betaproteobacteria</taxon>
        <taxon>Neisseriales</taxon>
        <taxon>Chitinibacteraceae</taxon>
        <taxon>Chitinilyticum</taxon>
    </lineage>
</organism>
<name>A0A8J7K981_9NEIS</name>
<dbReference type="RefSeq" id="WP_194117376.1">
    <property type="nucleotide sequence ID" value="NZ_JADFUA010000014.1"/>
</dbReference>
<evidence type="ECO:0000259" key="2">
    <source>
        <dbReference type="Pfam" id="PF03787"/>
    </source>
</evidence>
<gene>
    <name evidence="3" type="primary">cmr1</name>
    <name evidence="3" type="ORF">INR99_15925</name>
</gene>
<reference evidence="3 4" key="1">
    <citation type="submission" date="2020-10" db="EMBL/GenBank/DDBJ databases">
        <title>The genome sequence of Chitinilyticum litopenaei 4Y14.</title>
        <authorList>
            <person name="Liu Y."/>
        </authorList>
    </citation>
    <scope>NUCLEOTIDE SEQUENCE [LARGE SCALE GENOMIC DNA]</scope>
    <source>
        <strain evidence="3 4">4Y14</strain>
    </source>
</reference>
<proteinExistence type="predicted"/>
<keyword evidence="1" id="KW-0051">Antiviral defense</keyword>
<evidence type="ECO:0000256" key="1">
    <source>
        <dbReference type="ARBA" id="ARBA00023118"/>
    </source>
</evidence>
<keyword evidence="4" id="KW-1185">Reference proteome</keyword>
<dbReference type="InterPro" id="IPR005537">
    <property type="entry name" value="RAMP_III_fam"/>
</dbReference>
<dbReference type="GO" id="GO:0051607">
    <property type="term" value="P:defense response to virus"/>
    <property type="evidence" value="ECO:0007669"/>
    <property type="project" value="UniProtKB-KW"/>
</dbReference>
<dbReference type="NCBIfam" id="TIGR01894">
    <property type="entry name" value="cas_TM1795_cmr1"/>
    <property type="match status" value="1"/>
</dbReference>
<feature type="domain" description="CRISPR type III-associated protein" evidence="2">
    <location>
        <begin position="8"/>
        <end position="185"/>
    </location>
</feature>
<evidence type="ECO:0000313" key="4">
    <source>
        <dbReference type="Proteomes" id="UP000604481"/>
    </source>
</evidence>
<sequence length="398" mass="44070">MSSVIKATFELVTPMFLGGGDADQKAEFIRPPSVKGALRFWWRALNWGRISQGKSQPEALKQLHDEEARLFGLAATEADGRQRGGQGVFLLTVSQEDTVKIEKQPFDRMTDGQFYLLGMGIGKYTHDSGKHCLRSALVNGQFGVQLRFRPGTKTEDKKSVADAMYLFGLLGALGSRARHGMGSVSLSAWEGDDRGVPADFTGYKSALKSIIKLQGDTPPYTAFSKDTRIDISLCGKDPFQLLTDVGAEQQLYRSYGQSGKVNGKPAERNFAEDHDLILQATQGNRVQEAPQRAVFGLPHNYFFSSTKGKADVNYAPDRHDGRRASPLFLHIHQLPDGCVCAVHTLLPAQFLPEGASIQIKIKSGRTHSDVPAEVNWQVLHDYLNRKRFEKRETLFGAQ</sequence>